<gene>
    <name evidence="2" type="ORF">SPIL2461_LOCUS14175</name>
</gene>
<evidence type="ECO:0000313" key="2">
    <source>
        <dbReference type="EMBL" id="CAE7536153.1"/>
    </source>
</evidence>
<reference evidence="2" key="1">
    <citation type="submission" date="2021-02" db="EMBL/GenBank/DDBJ databases">
        <authorList>
            <person name="Dougan E. K."/>
            <person name="Rhodes N."/>
            <person name="Thang M."/>
            <person name="Chan C."/>
        </authorList>
    </citation>
    <scope>NUCLEOTIDE SEQUENCE</scope>
</reference>
<feature type="region of interest" description="Disordered" evidence="1">
    <location>
        <begin position="100"/>
        <end position="131"/>
    </location>
</feature>
<feature type="compositionally biased region" description="Polar residues" evidence="1">
    <location>
        <begin position="27"/>
        <end position="49"/>
    </location>
</feature>
<sequence length="159" mass="17031">MASQLVPQKPSAPRARPQAPRRHVVLTTASQVQVQRPNSCPSIVPTFSETGRPVSVQSMPDLKKRRVTIQETPDIILFLALPEEATSRLLPPVRPLAAILEESTDSGSPSATLPRVEDAPPPPSLSPRLLPAGRAGLGGLRALVADREAATLAKLYHSF</sequence>
<organism evidence="2 3">
    <name type="scientific">Symbiodinium pilosum</name>
    <name type="common">Dinoflagellate</name>
    <dbReference type="NCBI Taxonomy" id="2952"/>
    <lineage>
        <taxon>Eukaryota</taxon>
        <taxon>Sar</taxon>
        <taxon>Alveolata</taxon>
        <taxon>Dinophyceae</taxon>
        <taxon>Suessiales</taxon>
        <taxon>Symbiodiniaceae</taxon>
        <taxon>Symbiodinium</taxon>
    </lineage>
</organism>
<dbReference type="EMBL" id="CAJNIZ010032236">
    <property type="protein sequence ID" value="CAE7536153.1"/>
    <property type="molecule type" value="Genomic_DNA"/>
</dbReference>
<accession>A0A812TSM4</accession>
<keyword evidence="3" id="KW-1185">Reference proteome</keyword>
<name>A0A812TSM4_SYMPI</name>
<comment type="caution">
    <text evidence="2">The sequence shown here is derived from an EMBL/GenBank/DDBJ whole genome shotgun (WGS) entry which is preliminary data.</text>
</comment>
<dbReference type="Proteomes" id="UP000649617">
    <property type="component" value="Unassembled WGS sequence"/>
</dbReference>
<dbReference type="AlphaFoldDB" id="A0A812TSM4"/>
<evidence type="ECO:0000313" key="3">
    <source>
        <dbReference type="Proteomes" id="UP000649617"/>
    </source>
</evidence>
<proteinExistence type="predicted"/>
<protein>
    <submittedName>
        <fullName evidence="2">Uncharacterized protein</fullName>
    </submittedName>
</protein>
<evidence type="ECO:0000256" key="1">
    <source>
        <dbReference type="SAM" id="MobiDB-lite"/>
    </source>
</evidence>
<feature type="region of interest" description="Disordered" evidence="1">
    <location>
        <begin position="1"/>
        <end position="55"/>
    </location>
</feature>